<comment type="subcellular location">
    <subcellularLocation>
        <location evidence="1">Membrane</location>
        <topology evidence="1">Multi-pass membrane protein</topology>
    </subcellularLocation>
</comment>
<keyword evidence="5 6" id="KW-0472">Membrane</keyword>
<evidence type="ECO:0000256" key="2">
    <source>
        <dbReference type="ARBA" id="ARBA00009166"/>
    </source>
</evidence>
<dbReference type="SUPFAM" id="SSF81321">
    <property type="entry name" value="Family A G protein-coupled receptor-like"/>
    <property type="match status" value="1"/>
</dbReference>
<feature type="transmembrane region" description="Helical" evidence="6">
    <location>
        <begin position="228"/>
        <end position="252"/>
    </location>
</feature>
<evidence type="ECO:0000256" key="3">
    <source>
        <dbReference type="ARBA" id="ARBA00022692"/>
    </source>
</evidence>
<dbReference type="PANTHER" id="PTHR22945:SF40">
    <property type="entry name" value="SERPENTINE RECEPTOR, CLASS D (DELTA)-RELATED"/>
    <property type="match status" value="1"/>
</dbReference>
<feature type="transmembrane region" description="Helical" evidence="6">
    <location>
        <begin position="7"/>
        <end position="32"/>
    </location>
</feature>
<dbReference type="InterPro" id="IPR050920">
    <property type="entry name" value="Nematode_rcpt-like_delta"/>
</dbReference>
<organism evidence="7 8">
    <name type="scientific">Pristionchus mayeri</name>
    <dbReference type="NCBI Taxonomy" id="1317129"/>
    <lineage>
        <taxon>Eukaryota</taxon>
        <taxon>Metazoa</taxon>
        <taxon>Ecdysozoa</taxon>
        <taxon>Nematoda</taxon>
        <taxon>Chromadorea</taxon>
        <taxon>Rhabditida</taxon>
        <taxon>Rhabditina</taxon>
        <taxon>Diplogasteromorpha</taxon>
        <taxon>Diplogasteroidea</taxon>
        <taxon>Neodiplogasteridae</taxon>
        <taxon>Pristionchus</taxon>
    </lineage>
</organism>
<feature type="transmembrane region" description="Helical" evidence="6">
    <location>
        <begin position="131"/>
        <end position="156"/>
    </location>
</feature>
<evidence type="ECO:0000256" key="6">
    <source>
        <dbReference type="SAM" id="Phobius"/>
    </source>
</evidence>
<reference evidence="8" key="1">
    <citation type="submission" date="2022-10" db="EMBL/GenBank/DDBJ databases">
        <title>Genome assembly of Pristionchus species.</title>
        <authorList>
            <person name="Yoshida K."/>
            <person name="Sommer R.J."/>
        </authorList>
    </citation>
    <scope>NUCLEOTIDE SEQUENCE [LARGE SCALE GENOMIC DNA]</scope>
    <source>
        <strain evidence="8">RS5460</strain>
    </source>
</reference>
<accession>A0AAN4ZEI4</accession>
<sequence>MFSTADTVHAIVLCTLDIVAILLNALLLFAILTRTPPPMRAYSILLMNNAFVDTFSATSSMLAIARLNNLRGGAQLFVFAGPCSYLGRWFCHLCQTIHIFFVCHSTVVLMQSFCFRLYIVSGPLGQARDPAPKITLLICLLLYSPTVFVMIFYYTALEYTPPDMMREMHLEDYATVWYPNFFEYRFMMAMFFIVLLSPLAMLAIFFVRRRLIRHINNMVNSENFVKMLYIQALTYQMLLPMGVALASIAWIANVAGIWTDEVSTRIVMTSH</sequence>
<dbReference type="PANTHER" id="PTHR22945">
    <property type="entry name" value="SERPENTINE RECEPTOR, CLASS D DELTA"/>
    <property type="match status" value="1"/>
</dbReference>
<feature type="transmembrane region" description="Helical" evidence="6">
    <location>
        <begin position="186"/>
        <end position="207"/>
    </location>
</feature>
<evidence type="ECO:0000256" key="1">
    <source>
        <dbReference type="ARBA" id="ARBA00004141"/>
    </source>
</evidence>
<dbReference type="GO" id="GO:0016020">
    <property type="term" value="C:membrane"/>
    <property type="evidence" value="ECO:0007669"/>
    <property type="project" value="UniProtKB-SubCell"/>
</dbReference>
<dbReference type="InterPro" id="IPR019421">
    <property type="entry name" value="7TM_GPCR_serpentine_rcpt_Srd"/>
</dbReference>
<dbReference type="Gene3D" id="1.20.1070.10">
    <property type="entry name" value="Rhodopsin 7-helix transmembrane proteins"/>
    <property type="match status" value="1"/>
</dbReference>
<evidence type="ECO:0000313" key="7">
    <source>
        <dbReference type="EMBL" id="GMR39742.1"/>
    </source>
</evidence>
<evidence type="ECO:0008006" key="9">
    <source>
        <dbReference type="Google" id="ProtNLM"/>
    </source>
</evidence>
<keyword evidence="4 6" id="KW-1133">Transmembrane helix</keyword>
<dbReference type="Pfam" id="PF10317">
    <property type="entry name" value="7TM_GPCR_Srd"/>
    <property type="match status" value="1"/>
</dbReference>
<comment type="caution">
    <text evidence="7">The sequence shown here is derived from an EMBL/GenBank/DDBJ whole genome shotgun (WGS) entry which is preliminary data.</text>
</comment>
<evidence type="ECO:0000256" key="4">
    <source>
        <dbReference type="ARBA" id="ARBA00022989"/>
    </source>
</evidence>
<evidence type="ECO:0000256" key="5">
    <source>
        <dbReference type="ARBA" id="ARBA00023136"/>
    </source>
</evidence>
<proteinExistence type="inferred from homology"/>
<protein>
    <recommendedName>
        <fullName evidence="9">G protein-coupled receptor</fullName>
    </recommendedName>
</protein>
<dbReference type="AlphaFoldDB" id="A0AAN4ZEI4"/>
<name>A0AAN4ZEI4_9BILA</name>
<dbReference type="Proteomes" id="UP001328107">
    <property type="component" value="Unassembled WGS sequence"/>
</dbReference>
<dbReference type="EMBL" id="BTRK01000003">
    <property type="protein sequence ID" value="GMR39742.1"/>
    <property type="molecule type" value="Genomic_DNA"/>
</dbReference>
<keyword evidence="8" id="KW-1185">Reference proteome</keyword>
<gene>
    <name evidence="7" type="ORF">PMAYCL1PPCAC_09937</name>
</gene>
<keyword evidence="3 6" id="KW-0812">Transmembrane</keyword>
<evidence type="ECO:0000313" key="8">
    <source>
        <dbReference type="Proteomes" id="UP001328107"/>
    </source>
</evidence>
<comment type="similarity">
    <text evidence="2">Belongs to the nematode receptor-like protein srd family.</text>
</comment>